<feature type="domain" description="Dienelactone hydrolase" evidence="1">
    <location>
        <begin position="71"/>
        <end position="188"/>
    </location>
</feature>
<dbReference type="PANTHER" id="PTHR10655">
    <property type="entry name" value="LYSOPHOSPHOLIPASE-RELATED"/>
    <property type="match status" value="1"/>
</dbReference>
<dbReference type="InterPro" id="IPR050565">
    <property type="entry name" value="LYPA1-2/EST-like"/>
</dbReference>
<dbReference type="Proteomes" id="UP001057381">
    <property type="component" value="Chromosome"/>
</dbReference>
<dbReference type="InterPro" id="IPR002925">
    <property type="entry name" value="Dienelactn_hydro"/>
</dbReference>
<dbReference type="SUPFAM" id="SSF53474">
    <property type="entry name" value="alpha/beta-Hydrolases"/>
    <property type="match status" value="1"/>
</dbReference>
<evidence type="ECO:0000313" key="3">
    <source>
        <dbReference type="Proteomes" id="UP001057381"/>
    </source>
</evidence>
<proteinExistence type="predicted"/>
<dbReference type="EMBL" id="CP073809">
    <property type="protein sequence ID" value="UTH13137.1"/>
    <property type="molecule type" value="Genomic_DNA"/>
</dbReference>
<sequence>MNHIMNKGTTDNTLLLLHGTGGNVYDLLPLAALIDPAANVLSVRGNVSENGMPRFFRRLAEGVFDEEDLVERTHELKAFIDEAAEANDLKRDKVIAVGYSNGANIAASLLYHDQEALSHAILFHPMVPLRNIELPDLSGIHVFIGAGTNDPICTPEQTEELAEALRTAGAAVELFWHHHGHSLTQEEVRRAAAWYQQL</sequence>
<dbReference type="Gene3D" id="3.40.50.1820">
    <property type="entry name" value="alpha/beta hydrolase"/>
    <property type="match status" value="1"/>
</dbReference>
<dbReference type="KEGG" id="mequ:KFV11_07630"/>
<dbReference type="RefSeq" id="WP_254249619.1">
    <property type="nucleotide sequence ID" value="NZ_CP073809.1"/>
</dbReference>
<gene>
    <name evidence="2" type="ORF">KFV11_07630</name>
</gene>
<dbReference type="GO" id="GO:0016787">
    <property type="term" value="F:hydrolase activity"/>
    <property type="evidence" value="ECO:0007669"/>
    <property type="project" value="UniProtKB-KW"/>
</dbReference>
<dbReference type="Pfam" id="PF01738">
    <property type="entry name" value="DLH"/>
    <property type="match status" value="1"/>
</dbReference>
<dbReference type="PANTHER" id="PTHR10655:SF17">
    <property type="entry name" value="LYSOPHOSPHOLIPASE-LIKE PROTEIN 1"/>
    <property type="match status" value="1"/>
</dbReference>
<evidence type="ECO:0000259" key="1">
    <source>
        <dbReference type="Pfam" id="PF01738"/>
    </source>
</evidence>
<organism evidence="2 3">
    <name type="scientific">Macrococcus equipercicus</name>
    <dbReference type="NCBI Taxonomy" id="69967"/>
    <lineage>
        <taxon>Bacteria</taxon>
        <taxon>Bacillati</taxon>
        <taxon>Bacillota</taxon>
        <taxon>Bacilli</taxon>
        <taxon>Bacillales</taxon>
        <taxon>Staphylococcaceae</taxon>
        <taxon>Macrococcus</taxon>
    </lineage>
</organism>
<keyword evidence="2" id="KW-0378">Hydrolase</keyword>
<evidence type="ECO:0000313" key="2">
    <source>
        <dbReference type="EMBL" id="UTH13137.1"/>
    </source>
</evidence>
<name>A0A9Q9F0R8_9STAP</name>
<reference evidence="2" key="1">
    <citation type="submission" date="2021-04" db="EMBL/GenBank/DDBJ databases">
        <title>Complete Genome Sequences of Macrococcus spp. from dog and cattle.</title>
        <authorList>
            <person name="Schwendener S."/>
            <person name="Perreten V."/>
        </authorList>
    </citation>
    <scope>NUCLEOTIDE SEQUENCE</scope>
    <source>
        <strain evidence="2">Epi0143-OL</strain>
    </source>
</reference>
<dbReference type="AlphaFoldDB" id="A0A9Q9F0R8"/>
<dbReference type="InterPro" id="IPR029058">
    <property type="entry name" value="AB_hydrolase_fold"/>
</dbReference>
<protein>
    <submittedName>
        <fullName evidence="2">Alpha/beta hydrolase</fullName>
    </submittedName>
</protein>
<accession>A0A9Q9F0R8</accession>